<dbReference type="FunFam" id="3.40.640.10:FF:000066">
    <property type="entry name" value="Aspartate aminotransferase"/>
    <property type="match status" value="1"/>
</dbReference>
<dbReference type="GO" id="GO:0004069">
    <property type="term" value="F:L-aspartate:2-oxoglutarate aminotransferase activity"/>
    <property type="evidence" value="ECO:0007669"/>
    <property type="project" value="UniProtKB-EC"/>
</dbReference>
<dbReference type="InterPro" id="IPR004839">
    <property type="entry name" value="Aminotransferase_I/II_large"/>
</dbReference>
<gene>
    <name evidence="11" type="ORF">CUNI_LOCUS21563</name>
</gene>
<feature type="domain" description="Aminotransferase class I/classII large" evidence="10">
    <location>
        <begin position="5"/>
        <end position="298"/>
    </location>
</feature>
<feature type="region of interest" description="Disordered" evidence="9">
    <location>
        <begin position="541"/>
        <end position="566"/>
    </location>
</feature>
<comment type="cofactor">
    <cofactor evidence="1">
        <name>pyridoxal 5'-phosphate</name>
        <dbReference type="ChEBI" id="CHEBI:597326"/>
    </cofactor>
</comment>
<dbReference type="EMBL" id="CAJHNH020008478">
    <property type="protein sequence ID" value="CAG5136005.1"/>
    <property type="molecule type" value="Genomic_DNA"/>
</dbReference>
<dbReference type="OrthoDB" id="6752799at2759"/>
<dbReference type="Pfam" id="PF00155">
    <property type="entry name" value="Aminotran_1_2"/>
    <property type="match status" value="1"/>
</dbReference>
<organism evidence="11 12">
    <name type="scientific">Candidula unifasciata</name>
    <dbReference type="NCBI Taxonomy" id="100452"/>
    <lineage>
        <taxon>Eukaryota</taxon>
        <taxon>Metazoa</taxon>
        <taxon>Spiralia</taxon>
        <taxon>Lophotrochozoa</taxon>
        <taxon>Mollusca</taxon>
        <taxon>Gastropoda</taxon>
        <taxon>Heterobranchia</taxon>
        <taxon>Euthyneura</taxon>
        <taxon>Panpulmonata</taxon>
        <taxon>Eupulmonata</taxon>
        <taxon>Stylommatophora</taxon>
        <taxon>Helicina</taxon>
        <taxon>Helicoidea</taxon>
        <taxon>Geomitridae</taxon>
        <taxon>Candidula</taxon>
    </lineage>
</organism>
<feature type="coiled-coil region" evidence="8">
    <location>
        <begin position="212"/>
        <end position="239"/>
    </location>
</feature>
<evidence type="ECO:0000256" key="4">
    <source>
        <dbReference type="ARBA" id="ARBA00022576"/>
    </source>
</evidence>
<evidence type="ECO:0000256" key="1">
    <source>
        <dbReference type="ARBA" id="ARBA00001933"/>
    </source>
</evidence>
<dbReference type="GO" id="GO:0030170">
    <property type="term" value="F:pyridoxal phosphate binding"/>
    <property type="evidence" value="ECO:0007669"/>
    <property type="project" value="InterPro"/>
</dbReference>
<dbReference type="InterPro" id="IPR000796">
    <property type="entry name" value="Asp_trans"/>
</dbReference>
<evidence type="ECO:0000256" key="2">
    <source>
        <dbReference type="ARBA" id="ARBA00007441"/>
    </source>
</evidence>
<name>A0A8S4A7C5_9EUPU</name>
<dbReference type="GO" id="GO:0006532">
    <property type="term" value="P:aspartate biosynthetic process"/>
    <property type="evidence" value="ECO:0007669"/>
    <property type="project" value="TreeGrafter"/>
</dbReference>
<comment type="caution">
    <text evidence="11">The sequence shown here is derived from an EMBL/GenBank/DDBJ whole genome shotgun (WGS) entry which is preliminary data.</text>
</comment>
<proteinExistence type="inferred from homology"/>
<evidence type="ECO:0000256" key="8">
    <source>
        <dbReference type="SAM" id="Coils"/>
    </source>
</evidence>
<keyword evidence="8" id="KW-0175">Coiled coil</keyword>
<dbReference type="EC" id="2.6.1.1" evidence="7"/>
<keyword evidence="6" id="KW-0663">Pyridoxal phosphate</keyword>
<comment type="miscellaneous">
    <text evidence="7">In eukaryotes there are cytoplasmic, mitochondrial and chloroplastic isozymes.</text>
</comment>
<dbReference type="InterPro" id="IPR015424">
    <property type="entry name" value="PyrdxlP-dep_Trfase"/>
</dbReference>
<sequence length="566" mass="63541">VEGFQALGGTGALRLAAAFLKNILHFDTVYVSNPTWENHRGVFKSAGFTQFREYRYWNKEMKDLDFSGMCEDLLSAPPNSVIILHAVAHNPTGVDLTQEQWKEICEICKEKKLFVLMDCAYQGFASGNLDSDAWAVRYFADQDIDMFIAQSFSKNFGLYNERVGNLIVVSKDETKLPEIRSQMEIQIRIMWSNPANHGARIVATILNNKVYYEEWRGQIVNMSNRIKNMRQELVNNLKKLGTPGNWDHITKQIGMFSFTGLTEKQVRYLLSKYIFLLKSGRISLAGLTSRNVSFVAKVIDEAVRAHPILELTDASGEPAIGSKRYFVEFAKRKLDQSEYNVIKTLVVVDGVIMKQDEEMDSKKVQSVESFVKVTLVGSLSSSASSEIMSSKESKESLHKAESKKIEHSEENLTEELLKEALSTSTQPGTPRSSVKTFKTRSIQTLKADAVKDMYQPKEIPARFEGTMLTPVYFDGLMITPEKLDTLLTEADRKGEHEIPVRFQGGMLTAAFKTIAENLELGAGTEPVNVKFHGKLKGLRHSEDDAGIPVSFDGSMVPQAKKTKPKS</sequence>
<dbReference type="PROSITE" id="PS00105">
    <property type="entry name" value="AA_TRANSFER_CLASS_1"/>
    <property type="match status" value="1"/>
</dbReference>
<reference evidence="11" key="1">
    <citation type="submission" date="2021-04" db="EMBL/GenBank/DDBJ databases">
        <authorList>
            <consortium name="Molecular Ecology Group"/>
        </authorList>
    </citation>
    <scope>NUCLEOTIDE SEQUENCE</scope>
</reference>
<protein>
    <recommendedName>
        <fullName evidence="7">Aspartate aminotransferase</fullName>
        <ecNumber evidence="7">2.6.1.1</ecNumber>
    </recommendedName>
</protein>
<dbReference type="PANTHER" id="PTHR11879">
    <property type="entry name" value="ASPARTATE AMINOTRANSFERASE"/>
    <property type="match status" value="1"/>
</dbReference>
<dbReference type="InterPro" id="IPR015422">
    <property type="entry name" value="PyrdxlP-dep_Trfase_small"/>
</dbReference>
<feature type="non-terminal residue" evidence="11">
    <location>
        <position position="1"/>
    </location>
</feature>
<dbReference type="PRINTS" id="PR00799">
    <property type="entry name" value="TRANSAMINASE"/>
</dbReference>
<evidence type="ECO:0000256" key="9">
    <source>
        <dbReference type="SAM" id="MobiDB-lite"/>
    </source>
</evidence>
<accession>A0A8S4A7C5</accession>
<dbReference type="CDD" id="cd00609">
    <property type="entry name" value="AAT_like"/>
    <property type="match status" value="1"/>
</dbReference>
<keyword evidence="5 7" id="KW-0808">Transferase</keyword>
<feature type="compositionally biased region" description="Basic and acidic residues" evidence="9">
    <location>
        <begin position="389"/>
        <end position="410"/>
    </location>
</feature>
<evidence type="ECO:0000313" key="12">
    <source>
        <dbReference type="Proteomes" id="UP000678393"/>
    </source>
</evidence>
<dbReference type="Gene3D" id="3.40.640.10">
    <property type="entry name" value="Type I PLP-dependent aspartate aminotransferase-like (Major domain)"/>
    <property type="match status" value="1"/>
</dbReference>
<comment type="subunit">
    <text evidence="3 7">Homodimer.</text>
</comment>
<evidence type="ECO:0000256" key="7">
    <source>
        <dbReference type="RuleBase" id="RU000480"/>
    </source>
</evidence>
<dbReference type="InterPro" id="IPR004838">
    <property type="entry name" value="NHTrfase_class1_PyrdxlP-BS"/>
</dbReference>
<dbReference type="AlphaFoldDB" id="A0A8S4A7C5"/>
<dbReference type="Gene3D" id="3.90.1150.10">
    <property type="entry name" value="Aspartate Aminotransferase, domain 1"/>
    <property type="match status" value="1"/>
</dbReference>
<evidence type="ECO:0000256" key="6">
    <source>
        <dbReference type="ARBA" id="ARBA00022898"/>
    </source>
</evidence>
<dbReference type="PANTHER" id="PTHR11879:SF55">
    <property type="entry name" value="GLUTAMATE OXALOACETATE TRANSAMINASE 1, ISOFORM B"/>
    <property type="match status" value="1"/>
</dbReference>
<comment type="catalytic activity">
    <reaction evidence="7">
        <text>L-aspartate + 2-oxoglutarate = oxaloacetate + L-glutamate</text>
        <dbReference type="Rhea" id="RHEA:21824"/>
        <dbReference type="ChEBI" id="CHEBI:16452"/>
        <dbReference type="ChEBI" id="CHEBI:16810"/>
        <dbReference type="ChEBI" id="CHEBI:29985"/>
        <dbReference type="ChEBI" id="CHEBI:29991"/>
        <dbReference type="EC" id="2.6.1.1"/>
    </reaction>
</comment>
<keyword evidence="4 7" id="KW-0032">Aminotransferase</keyword>
<evidence type="ECO:0000259" key="10">
    <source>
        <dbReference type="Pfam" id="PF00155"/>
    </source>
</evidence>
<dbReference type="Proteomes" id="UP000678393">
    <property type="component" value="Unassembled WGS sequence"/>
</dbReference>
<evidence type="ECO:0000256" key="3">
    <source>
        <dbReference type="ARBA" id="ARBA00011738"/>
    </source>
</evidence>
<evidence type="ECO:0000256" key="5">
    <source>
        <dbReference type="ARBA" id="ARBA00022679"/>
    </source>
</evidence>
<dbReference type="SUPFAM" id="SSF53383">
    <property type="entry name" value="PLP-dependent transferases"/>
    <property type="match status" value="1"/>
</dbReference>
<evidence type="ECO:0000313" key="11">
    <source>
        <dbReference type="EMBL" id="CAG5136005.1"/>
    </source>
</evidence>
<dbReference type="InterPro" id="IPR015421">
    <property type="entry name" value="PyrdxlP-dep_Trfase_major"/>
</dbReference>
<feature type="region of interest" description="Disordered" evidence="9">
    <location>
        <begin position="387"/>
        <end position="410"/>
    </location>
</feature>
<dbReference type="GO" id="GO:0005829">
    <property type="term" value="C:cytosol"/>
    <property type="evidence" value="ECO:0007669"/>
    <property type="project" value="TreeGrafter"/>
</dbReference>
<keyword evidence="12" id="KW-1185">Reference proteome</keyword>
<comment type="similarity">
    <text evidence="2">Belongs to the class-I pyridoxal-phosphate-dependent aminotransferase family.</text>
</comment>